<gene>
    <name evidence="10" type="ORF">GCM10009836_52880</name>
</gene>
<dbReference type="InterPro" id="IPR052161">
    <property type="entry name" value="Mycobact_Acyl-CoA_DH"/>
</dbReference>
<evidence type="ECO:0000259" key="7">
    <source>
        <dbReference type="Pfam" id="PF00441"/>
    </source>
</evidence>
<name>A0ABN2NGR1_9PSEU</name>
<comment type="cofactor">
    <cofactor evidence="1 6">
        <name>FAD</name>
        <dbReference type="ChEBI" id="CHEBI:57692"/>
    </cofactor>
</comment>
<dbReference type="InterPro" id="IPR036250">
    <property type="entry name" value="AcylCo_DH-like_C"/>
</dbReference>
<evidence type="ECO:0000256" key="4">
    <source>
        <dbReference type="ARBA" id="ARBA00022827"/>
    </source>
</evidence>
<evidence type="ECO:0000256" key="1">
    <source>
        <dbReference type="ARBA" id="ARBA00001974"/>
    </source>
</evidence>
<dbReference type="Gene3D" id="1.20.140.10">
    <property type="entry name" value="Butyryl-CoA Dehydrogenase, subunit A, domain 3"/>
    <property type="match status" value="1"/>
</dbReference>
<comment type="similarity">
    <text evidence="2 6">Belongs to the acyl-CoA dehydrogenase family.</text>
</comment>
<organism evidence="10 11">
    <name type="scientific">Pseudonocardia ailaonensis</name>
    <dbReference type="NCBI Taxonomy" id="367279"/>
    <lineage>
        <taxon>Bacteria</taxon>
        <taxon>Bacillati</taxon>
        <taxon>Actinomycetota</taxon>
        <taxon>Actinomycetes</taxon>
        <taxon>Pseudonocardiales</taxon>
        <taxon>Pseudonocardiaceae</taxon>
        <taxon>Pseudonocardia</taxon>
    </lineage>
</organism>
<dbReference type="InterPro" id="IPR046373">
    <property type="entry name" value="Acyl-CoA_Oxase/DH_mid-dom_sf"/>
</dbReference>
<protein>
    <submittedName>
        <fullName evidence="10">Acyl-CoA dehydrogenase family protein</fullName>
    </submittedName>
</protein>
<feature type="domain" description="Acyl-CoA dehydrogenase/oxidase N-terminal" evidence="9">
    <location>
        <begin position="25"/>
        <end position="105"/>
    </location>
</feature>
<dbReference type="InterPro" id="IPR009100">
    <property type="entry name" value="AcylCoA_DH/oxidase_NM_dom_sf"/>
</dbReference>
<comment type="caution">
    <text evidence="10">The sequence shown here is derived from an EMBL/GenBank/DDBJ whole genome shotgun (WGS) entry which is preliminary data.</text>
</comment>
<evidence type="ECO:0000256" key="3">
    <source>
        <dbReference type="ARBA" id="ARBA00022630"/>
    </source>
</evidence>
<dbReference type="SUPFAM" id="SSF56645">
    <property type="entry name" value="Acyl-CoA dehydrogenase NM domain-like"/>
    <property type="match status" value="1"/>
</dbReference>
<dbReference type="Proteomes" id="UP001500449">
    <property type="component" value="Unassembled WGS sequence"/>
</dbReference>
<feature type="domain" description="Acyl-CoA dehydrogenase/oxidase C-terminal" evidence="7">
    <location>
        <begin position="215"/>
        <end position="373"/>
    </location>
</feature>
<keyword evidence="11" id="KW-1185">Reference proteome</keyword>
<dbReference type="InterPro" id="IPR013786">
    <property type="entry name" value="AcylCoA_DH/ox_N"/>
</dbReference>
<dbReference type="PANTHER" id="PTHR43292:SF4">
    <property type="entry name" value="ACYL-COA DEHYDROGENASE FADE34"/>
    <property type="match status" value="1"/>
</dbReference>
<keyword evidence="4 6" id="KW-0274">FAD</keyword>
<dbReference type="Pfam" id="PF02771">
    <property type="entry name" value="Acyl-CoA_dh_N"/>
    <property type="match status" value="1"/>
</dbReference>
<keyword evidence="5 6" id="KW-0560">Oxidoreductase</keyword>
<dbReference type="SUPFAM" id="SSF47203">
    <property type="entry name" value="Acyl-CoA dehydrogenase C-terminal domain-like"/>
    <property type="match status" value="1"/>
</dbReference>
<dbReference type="PANTHER" id="PTHR43292">
    <property type="entry name" value="ACYL-COA DEHYDROGENASE"/>
    <property type="match status" value="1"/>
</dbReference>
<evidence type="ECO:0000313" key="11">
    <source>
        <dbReference type="Proteomes" id="UP001500449"/>
    </source>
</evidence>
<dbReference type="InterPro" id="IPR037069">
    <property type="entry name" value="AcylCoA_DH/ox_N_sf"/>
</dbReference>
<reference evidence="10 11" key="1">
    <citation type="journal article" date="2019" name="Int. J. Syst. Evol. Microbiol.">
        <title>The Global Catalogue of Microorganisms (GCM) 10K type strain sequencing project: providing services to taxonomists for standard genome sequencing and annotation.</title>
        <authorList>
            <consortium name="The Broad Institute Genomics Platform"/>
            <consortium name="The Broad Institute Genome Sequencing Center for Infectious Disease"/>
            <person name="Wu L."/>
            <person name="Ma J."/>
        </authorList>
    </citation>
    <scope>NUCLEOTIDE SEQUENCE [LARGE SCALE GENOMIC DNA]</scope>
    <source>
        <strain evidence="10 11">JCM 16009</strain>
    </source>
</reference>
<dbReference type="RefSeq" id="WP_344422678.1">
    <property type="nucleotide sequence ID" value="NZ_BAAAQK010000021.1"/>
</dbReference>
<evidence type="ECO:0000259" key="8">
    <source>
        <dbReference type="Pfam" id="PF02770"/>
    </source>
</evidence>
<evidence type="ECO:0000259" key="9">
    <source>
        <dbReference type="Pfam" id="PF02771"/>
    </source>
</evidence>
<dbReference type="InterPro" id="IPR006091">
    <property type="entry name" value="Acyl-CoA_Oxase/DH_mid-dom"/>
</dbReference>
<accession>A0ABN2NGR1</accession>
<keyword evidence="3 6" id="KW-0285">Flavoprotein</keyword>
<feature type="domain" description="Acyl-CoA oxidase/dehydrogenase middle" evidence="8">
    <location>
        <begin position="108"/>
        <end position="201"/>
    </location>
</feature>
<evidence type="ECO:0000256" key="5">
    <source>
        <dbReference type="ARBA" id="ARBA00023002"/>
    </source>
</evidence>
<dbReference type="EMBL" id="BAAAQK010000021">
    <property type="protein sequence ID" value="GAA1865911.1"/>
    <property type="molecule type" value="Genomic_DNA"/>
</dbReference>
<proteinExistence type="inferred from homology"/>
<dbReference type="Pfam" id="PF00441">
    <property type="entry name" value="Acyl-CoA_dh_1"/>
    <property type="match status" value="1"/>
</dbReference>
<dbReference type="Pfam" id="PF02770">
    <property type="entry name" value="Acyl-CoA_dh_M"/>
    <property type="match status" value="1"/>
</dbReference>
<evidence type="ECO:0000313" key="10">
    <source>
        <dbReference type="EMBL" id="GAA1865911.1"/>
    </source>
</evidence>
<evidence type="ECO:0000256" key="2">
    <source>
        <dbReference type="ARBA" id="ARBA00009347"/>
    </source>
</evidence>
<dbReference type="InterPro" id="IPR009075">
    <property type="entry name" value="AcylCo_DH/oxidase_C"/>
</dbReference>
<dbReference type="Gene3D" id="2.40.110.10">
    <property type="entry name" value="Butyryl-CoA Dehydrogenase, subunit A, domain 2"/>
    <property type="match status" value="1"/>
</dbReference>
<sequence>MNPDQVEDATRALLEKYPPATTDRAEFLAAQYDAGLTWVHHPVGQGGLGADRATQRRVFALLAEAGAPNLQVESRLAYSMGAPTVVAWGTAEQQERYLRAIATGERWCQLFSEPGAGSDLAAIDARAVREADGWRVNGQKVWTSMATTSQRGMLLARTDPGLPKHRGLTYFALDLATPGVEIRPLRQMTGEAEFFEVYLTDVVIPDADRLGPVDGGWKVAMSTLMNERDMFGTKATEAGPVEVALDLYAELFRRDQQAASAFRSRMVQLWLRGHVLKLYAAGAARRTTGGPGPESSVSKVGFAELNKAGYELCLDLLGDDALLYDTYEPDALTARPGGSAPVDARRLFLRSRANSIEGGTTEIMRNILAERVLGLPAEPRLDKDLPYSELRRG</sequence>
<dbReference type="Gene3D" id="1.10.540.10">
    <property type="entry name" value="Acyl-CoA dehydrogenase/oxidase, N-terminal domain"/>
    <property type="match status" value="1"/>
</dbReference>
<evidence type="ECO:0000256" key="6">
    <source>
        <dbReference type="RuleBase" id="RU362125"/>
    </source>
</evidence>